<organism evidence="2 3">
    <name type="scientific">Dendroctonus ponderosae</name>
    <name type="common">Mountain pine beetle</name>
    <dbReference type="NCBI Taxonomy" id="77166"/>
    <lineage>
        <taxon>Eukaryota</taxon>
        <taxon>Metazoa</taxon>
        <taxon>Ecdysozoa</taxon>
        <taxon>Arthropoda</taxon>
        <taxon>Hexapoda</taxon>
        <taxon>Insecta</taxon>
        <taxon>Pterygota</taxon>
        <taxon>Neoptera</taxon>
        <taxon>Endopterygota</taxon>
        <taxon>Coleoptera</taxon>
        <taxon>Polyphaga</taxon>
        <taxon>Cucujiformia</taxon>
        <taxon>Curculionidae</taxon>
        <taxon>Scolytinae</taxon>
        <taxon>Dendroctonus</taxon>
    </lineage>
</organism>
<proteinExistence type="predicted"/>
<feature type="compositionally biased region" description="Basic and acidic residues" evidence="1">
    <location>
        <begin position="1034"/>
        <end position="1059"/>
    </location>
</feature>
<feature type="compositionally biased region" description="Basic and acidic residues" evidence="1">
    <location>
        <begin position="1294"/>
        <end position="1306"/>
    </location>
</feature>
<dbReference type="Proteomes" id="UP000019118">
    <property type="component" value="Unassembled WGS sequence"/>
</dbReference>
<reference evidence="3" key="1">
    <citation type="journal article" date="2013" name="Genome Biol.">
        <title>Draft genome of the mountain pine beetle, Dendroctonus ponderosae Hopkins, a major forest pest.</title>
        <authorList>
            <person name="Keeling C.I."/>
            <person name="Yuen M.M."/>
            <person name="Liao N.Y."/>
            <person name="Docking T.R."/>
            <person name="Chan S.K."/>
            <person name="Taylor G.A."/>
            <person name="Palmquist D.L."/>
            <person name="Jackman S.D."/>
            <person name="Nguyen A."/>
            <person name="Li M."/>
            <person name="Henderson H."/>
            <person name="Janes J.K."/>
            <person name="Zhao Y."/>
            <person name="Pandoh P."/>
            <person name="Moore R."/>
            <person name="Sperling F.A."/>
            <person name="Huber D.P."/>
            <person name="Birol I."/>
            <person name="Jones S.J."/>
            <person name="Bohlmann J."/>
        </authorList>
    </citation>
    <scope>NUCLEOTIDE SEQUENCE</scope>
</reference>
<feature type="region of interest" description="Disordered" evidence="1">
    <location>
        <begin position="1133"/>
        <end position="1160"/>
    </location>
</feature>
<feature type="compositionally biased region" description="Low complexity" evidence="1">
    <location>
        <begin position="1105"/>
        <end position="1116"/>
    </location>
</feature>
<feature type="compositionally biased region" description="Basic residues" evidence="1">
    <location>
        <begin position="1323"/>
        <end position="1334"/>
    </location>
</feature>
<dbReference type="EnsemblMetazoa" id="XM_019913394.1">
    <property type="protein sequence ID" value="XP_019768953.1"/>
    <property type="gene ID" value="LOC109543597"/>
</dbReference>
<keyword evidence="3" id="KW-1185">Reference proteome</keyword>
<feature type="compositionally biased region" description="Low complexity" evidence="1">
    <location>
        <begin position="1227"/>
        <end position="1236"/>
    </location>
</feature>
<feature type="compositionally biased region" description="Basic and acidic residues" evidence="1">
    <location>
        <begin position="108"/>
        <end position="134"/>
    </location>
</feature>
<feature type="region of interest" description="Disordered" evidence="1">
    <location>
        <begin position="1264"/>
        <end position="1334"/>
    </location>
</feature>
<feature type="compositionally biased region" description="Basic and acidic residues" evidence="1">
    <location>
        <begin position="7"/>
        <end position="23"/>
    </location>
</feature>
<feature type="region of interest" description="Disordered" evidence="1">
    <location>
        <begin position="215"/>
        <end position="238"/>
    </location>
</feature>
<reference evidence="2" key="2">
    <citation type="submission" date="2024-08" db="UniProtKB">
        <authorList>
            <consortium name="EnsemblMetazoa"/>
        </authorList>
    </citation>
    <scope>IDENTIFICATION</scope>
</reference>
<protein>
    <submittedName>
        <fullName evidence="2">Uncharacterized protein</fullName>
    </submittedName>
</protein>
<feature type="compositionally biased region" description="Basic and acidic residues" evidence="1">
    <location>
        <begin position="309"/>
        <end position="338"/>
    </location>
</feature>
<sequence length="1334" mass="152173">MPSAEVFRSDSNRSDASQRPRVSFNRDVHVKRIVPRKSPRVIGAVNGIDGDIVLTSPVRKERLKRSKKEIAEEAAKVLREADKIGCIANDRGPIPKKFYTLPSRKKEKSGQKDYPSHSLDRRVPKRRDSLDLRGPKKPPRTFATVSNGSSCSKPSIFDIFSKSPKSPKPKKSSLRRSVSDASALRSKAFGPESDAEEISKRINVKKQLSPIIEVTQREDYFAPNEENDKNPENRSASVTDQLKNYIEEVDAALYKETGIRIAKTPSPQREPQPIIIDVDKAENISSSKRHKLNFNLGKKLKSITQKKPKANEVERKHARKDPAAVKSEELNSSADKKPTGLVAPTVKDSYQPVNRSPDMIHSSQKPVEKPPLTKGKAVNSMVKRLSSDSCSSPPPARTNVLIMPNIAVQHNNNQPFSYTRGISPDKCRSSEDLPRDSPPITKPVIYAQVVCTANGKQNEKLTVHRAFNGRRPAQSDSDEGLGGEDSTGFNRKYDSEKLFTHFGDDQFESYQSETEKLLDEIDKYKAESPILPKYRSPARFSSCNGIMERGRGDGMDSKRRESLTEADQMHSSPSRVDLSARRDLLESRINRRISDKTTPSPEFHPTKPPRTKVYVSEKSSKYYRNGSSSPAGFKEKYMSETKADGFGERHFQTHTKKVFGEPHELSDTEPKSLEYPLSDYRSSPETQRFEPPFTIENRSRYEQPKLLKDKNMYRSTPEIHNRTLSTDRNGSYHDSLPREEALDKGRSQRFRSETFLNREESDRRTDRFVDSGIENDFRRDSSENYRPARPLRTHPDLYNESEDEGFASSLLITNERHHTETSNLRKSRKDYDSDINSRDEFYRHKSKYIPRERSIDDGSHYDPRIDKDIERPKVIEKKPPKPEKKSGLEKVKSLFTREKKKDKSSTLQKVKSKPLYAKQGADNERISTQNGPSPDYRNRRRLSTPSPSRDGPKKPESTHSSWFKSLDRLTKRKEKRNKDGNLTSTEDEGNGRQTRISSSTSNLRFFGDTDQESTGDSLRGATLAKKRPGLRSQSTRELHNISEESRKGANLGRKSDVLHKSLTNISETDRELKGSRTNLKPPMSPTSRYMHDREDRRRRKRPDMSSVESSTEGDSSQQSQRSIVYLHAATVGDIPGPEYLRNGPRAASREDLTSSGSSFIQPQVKTLSRSFSVLAPWKPRHQKEALDIDYTQYNKNGKKFEQRTARNVSNRNDNSTLKRRAQENRRNNQQSLNNRNSRSKENLAGFKQSKDEILRGSTSTLYKKKDKLPRENSRYIKDKDERKMTSKSQSVESIARRSRGEARDVSRSVSMPRDTEKTAGWFKKSKKSSNAHRL</sequence>
<dbReference type="EnsemblMetazoa" id="XM_019913393.1">
    <property type="protein sequence ID" value="XP_019768952.1"/>
    <property type="gene ID" value="LOC109543597"/>
</dbReference>
<feature type="region of interest" description="Disordered" evidence="1">
    <location>
        <begin position="654"/>
        <end position="831"/>
    </location>
</feature>
<feature type="region of interest" description="Disordered" evidence="1">
    <location>
        <begin position="303"/>
        <end position="373"/>
    </location>
</feature>
<feature type="region of interest" description="Disordered" evidence="1">
    <location>
        <begin position="542"/>
        <end position="635"/>
    </location>
</feature>
<name>A0AAR5Q6T8_DENPD</name>
<feature type="region of interest" description="Disordered" evidence="1">
    <location>
        <begin position="469"/>
        <end position="489"/>
    </location>
</feature>
<feature type="compositionally biased region" description="Polar residues" evidence="1">
    <location>
        <begin position="143"/>
        <end position="153"/>
    </location>
</feature>
<feature type="compositionally biased region" description="Basic and acidic residues" evidence="1">
    <location>
        <begin position="658"/>
        <end position="672"/>
    </location>
</feature>
<feature type="compositionally biased region" description="Basic residues" evidence="1">
    <location>
        <begin position="165"/>
        <end position="174"/>
    </location>
</feature>
<evidence type="ECO:0000313" key="3">
    <source>
        <dbReference type="Proteomes" id="UP000019118"/>
    </source>
</evidence>
<feature type="region of interest" description="Disordered" evidence="1">
    <location>
        <begin position="90"/>
        <end position="200"/>
    </location>
</feature>
<evidence type="ECO:0000256" key="1">
    <source>
        <dbReference type="SAM" id="MobiDB-lite"/>
    </source>
</evidence>
<feature type="compositionally biased region" description="Basic and acidic residues" evidence="1">
    <location>
        <begin position="1268"/>
        <end position="1284"/>
    </location>
</feature>
<feature type="compositionally biased region" description="Basic and acidic residues" evidence="1">
    <location>
        <begin position="735"/>
        <end position="783"/>
    </location>
</feature>
<accession>A0AAR5Q6T8</accession>
<evidence type="ECO:0000313" key="2">
    <source>
        <dbReference type="EnsemblMetazoa" id="XP_019768953.1"/>
    </source>
</evidence>
<feature type="compositionally biased region" description="Polar residues" evidence="1">
    <location>
        <begin position="991"/>
        <end position="1003"/>
    </location>
</feature>
<feature type="compositionally biased region" description="Basic and acidic residues" evidence="1">
    <location>
        <begin position="215"/>
        <end position="232"/>
    </location>
</feature>
<feature type="region of interest" description="Disordered" evidence="1">
    <location>
        <begin position="844"/>
        <end position="1121"/>
    </location>
</feature>
<feature type="compositionally biased region" description="Basic and acidic residues" evidence="1">
    <location>
        <begin position="578"/>
        <end position="595"/>
    </location>
</feature>
<feature type="region of interest" description="Disordered" evidence="1">
    <location>
        <begin position="1"/>
        <end position="23"/>
    </location>
</feature>
<feature type="region of interest" description="Disordered" evidence="1">
    <location>
        <begin position="1207"/>
        <end position="1248"/>
    </location>
</feature>
<feature type="compositionally biased region" description="Basic and acidic residues" evidence="1">
    <location>
        <begin position="548"/>
        <end position="563"/>
    </location>
</feature>
<feature type="compositionally biased region" description="Basic and acidic residues" evidence="1">
    <location>
        <begin position="844"/>
        <end position="904"/>
    </location>
</feature>
<feature type="compositionally biased region" description="Basic and acidic residues" evidence="1">
    <location>
        <begin position="697"/>
        <end position="721"/>
    </location>
</feature>